<gene>
    <name evidence="6" type="ORF">ABH943_004257</name>
</gene>
<keyword evidence="3" id="KW-0238">DNA-binding</keyword>
<dbReference type="Pfam" id="PF00356">
    <property type="entry name" value="LacI"/>
    <property type="match status" value="1"/>
</dbReference>
<proteinExistence type="predicted"/>
<dbReference type="SUPFAM" id="SSF47413">
    <property type="entry name" value="lambda repressor-like DNA-binding domains"/>
    <property type="match status" value="1"/>
</dbReference>
<evidence type="ECO:0000259" key="5">
    <source>
        <dbReference type="PROSITE" id="PS50932"/>
    </source>
</evidence>
<sequence length="344" mass="37560">MTMVDVAREAGCSQATVSFVLNGAAGVKISPETRERVLKVARAMGYTASTFRALEQPQVQVSATDGAIGFLVDQLATSPEAAIAIDSAHQEAWRTGRMLVSAQTGPDAVMEPRAIETLLSLGVSSMIYMTIITRELQAHPMLYELDIPVVLLNCYTQDHAFASVIPSEIAGGQTATRHLIEQGHRRIGTIIGEMWMDATSSRLEGYRRALATADIPFDPNLVVQGDWSTTGGYAATRSLLTLKHPPTAIFCQNDRTALGCYDALREAGLAVPGDVSVVGYDDEEISRHLRPKLTTCVLPHRAMGRWAIEHLQEFESKPRERQRYPITKIECSLVPRESVAPPSS</sequence>
<dbReference type="InterPro" id="IPR000843">
    <property type="entry name" value="HTH_LacI"/>
</dbReference>
<keyword evidence="1" id="KW-0678">Repressor</keyword>
<evidence type="ECO:0000256" key="1">
    <source>
        <dbReference type="ARBA" id="ARBA00022491"/>
    </source>
</evidence>
<evidence type="ECO:0000256" key="2">
    <source>
        <dbReference type="ARBA" id="ARBA00023015"/>
    </source>
</evidence>
<dbReference type="Gene3D" id="3.40.50.2300">
    <property type="match status" value="2"/>
</dbReference>
<dbReference type="InterPro" id="IPR010982">
    <property type="entry name" value="Lambda_DNA-bd_dom_sf"/>
</dbReference>
<dbReference type="SUPFAM" id="SSF53822">
    <property type="entry name" value="Periplasmic binding protein-like I"/>
    <property type="match status" value="1"/>
</dbReference>
<dbReference type="InterPro" id="IPR046335">
    <property type="entry name" value="LacI/GalR-like_sensor"/>
</dbReference>
<name>A0ABW8MNG9_9BURK</name>
<dbReference type="Gene3D" id="1.10.260.40">
    <property type="entry name" value="lambda repressor-like DNA-binding domains"/>
    <property type="match status" value="1"/>
</dbReference>
<evidence type="ECO:0000313" key="6">
    <source>
        <dbReference type="EMBL" id="MFK4444235.1"/>
    </source>
</evidence>
<evidence type="ECO:0000256" key="3">
    <source>
        <dbReference type="ARBA" id="ARBA00023125"/>
    </source>
</evidence>
<accession>A0ABW8MNG9</accession>
<dbReference type="InterPro" id="IPR028082">
    <property type="entry name" value="Peripla_BP_I"/>
</dbReference>
<reference evidence="6 7" key="1">
    <citation type="submission" date="2024-10" db="EMBL/GenBank/DDBJ databases">
        <authorList>
            <person name="Deangelis K."/>
            <person name="Huntemann M."/>
            <person name="Clum A."/>
            <person name="Wang J."/>
            <person name="Palaniappan K."/>
            <person name="Ritter S."/>
            <person name="Chen I.-M."/>
            <person name="Stamatis D."/>
            <person name="Reddy T."/>
            <person name="O'Malley R."/>
            <person name="Daum C."/>
            <person name="Ng V."/>
            <person name="Ivanova N."/>
            <person name="Kyrpides N."/>
            <person name="Woyke T."/>
        </authorList>
    </citation>
    <scope>NUCLEOTIDE SEQUENCE [LARGE SCALE GENOMIC DNA]</scope>
    <source>
        <strain evidence="6 7">GAS97</strain>
    </source>
</reference>
<dbReference type="EMBL" id="JBIYDN010000013">
    <property type="protein sequence ID" value="MFK4444235.1"/>
    <property type="molecule type" value="Genomic_DNA"/>
</dbReference>
<dbReference type="CDD" id="cd01392">
    <property type="entry name" value="HTH_LacI"/>
    <property type="match status" value="1"/>
</dbReference>
<evidence type="ECO:0000313" key="7">
    <source>
        <dbReference type="Proteomes" id="UP001620514"/>
    </source>
</evidence>
<dbReference type="CDD" id="cd06288">
    <property type="entry name" value="PBP1_sucrose_transcription_regulator"/>
    <property type="match status" value="1"/>
</dbReference>
<comment type="caution">
    <text evidence="6">The sequence shown here is derived from an EMBL/GenBank/DDBJ whole genome shotgun (WGS) entry which is preliminary data.</text>
</comment>
<dbReference type="PROSITE" id="PS50932">
    <property type="entry name" value="HTH_LACI_2"/>
    <property type="match status" value="1"/>
</dbReference>
<organism evidence="6 7">
    <name type="scientific">Caballeronia udeis</name>
    <dbReference type="NCBI Taxonomy" id="1232866"/>
    <lineage>
        <taxon>Bacteria</taxon>
        <taxon>Pseudomonadati</taxon>
        <taxon>Pseudomonadota</taxon>
        <taxon>Betaproteobacteria</taxon>
        <taxon>Burkholderiales</taxon>
        <taxon>Burkholderiaceae</taxon>
        <taxon>Caballeronia</taxon>
    </lineage>
</organism>
<protein>
    <submittedName>
        <fullName evidence="6">LacI family transcriptional regulator</fullName>
    </submittedName>
</protein>
<reference evidence="6 7" key="2">
    <citation type="submission" date="2024-11" db="EMBL/GenBank/DDBJ databases">
        <title>Using genomics to understand microbial adaptation to soil warming.</title>
        <authorList>
            <person name="Deangelis K.M. PhD."/>
        </authorList>
    </citation>
    <scope>NUCLEOTIDE SEQUENCE [LARGE SCALE GENOMIC DNA]</scope>
    <source>
        <strain evidence="6 7">GAS97</strain>
    </source>
</reference>
<dbReference type="PANTHER" id="PTHR30146">
    <property type="entry name" value="LACI-RELATED TRANSCRIPTIONAL REPRESSOR"/>
    <property type="match status" value="1"/>
</dbReference>
<keyword evidence="4" id="KW-0804">Transcription</keyword>
<evidence type="ECO:0000256" key="4">
    <source>
        <dbReference type="ARBA" id="ARBA00023163"/>
    </source>
</evidence>
<dbReference type="SMART" id="SM00354">
    <property type="entry name" value="HTH_LACI"/>
    <property type="match status" value="1"/>
</dbReference>
<dbReference type="Proteomes" id="UP001620514">
    <property type="component" value="Unassembled WGS sequence"/>
</dbReference>
<keyword evidence="7" id="KW-1185">Reference proteome</keyword>
<feature type="domain" description="HTH lacI-type" evidence="5">
    <location>
        <begin position="1"/>
        <end position="56"/>
    </location>
</feature>
<dbReference type="PANTHER" id="PTHR30146:SF148">
    <property type="entry name" value="HTH-TYPE TRANSCRIPTIONAL REPRESSOR PURR-RELATED"/>
    <property type="match status" value="1"/>
</dbReference>
<dbReference type="Pfam" id="PF13377">
    <property type="entry name" value="Peripla_BP_3"/>
    <property type="match status" value="1"/>
</dbReference>
<keyword evidence="2" id="KW-0805">Transcription regulation</keyword>